<dbReference type="SMART" id="SM00478">
    <property type="entry name" value="ENDO3c"/>
    <property type="match status" value="1"/>
</dbReference>
<keyword evidence="1" id="KW-0004">4Fe-4S</keyword>
<keyword evidence="4" id="KW-0411">Iron-sulfur</keyword>
<keyword evidence="2" id="KW-0479">Metal-binding</keyword>
<dbReference type="Gene3D" id="1.10.1670.10">
    <property type="entry name" value="Helix-hairpin-Helix base-excision DNA repair enzymes (C-terminal)"/>
    <property type="match status" value="1"/>
</dbReference>
<dbReference type="AlphaFoldDB" id="A0A1H8K8T9"/>
<dbReference type="Pfam" id="PF00730">
    <property type="entry name" value="HhH-GPD"/>
    <property type="match status" value="1"/>
</dbReference>
<keyword evidence="3" id="KW-0408">Iron</keyword>
<protein>
    <submittedName>
        <fullName evidence="6">DNA-3-methyladenine glycosylase III</fullName>
    </submittedName>
</protein>
<dbReference type="InterPro" id="IPR023170">
    <property type="entry name" value="HhH_base_excis_C"/>
</dbReference>
<dbReference type="GO" id="GO:0051539">
    <property type="term" value="F:4 iron, 4 sulfur cluster binding"/>
    <property type="evidence" value="ECO:0007669"/>
    <property type="project" value="UniProtKB-KW"/>
</dbReference>
<organism evidence="6 7">
    <name type="scientific">Amphibacillus marinus</name>
    <dbReference type="NCBI Taxonomy" id="872970"/>
    <lineage>
        <taxon>Bacteria</taxon>
        <taxon>Bacillati</taxon>
        <taxon>Bacillota</taxon>
        <taxon>Bacilli</taxon>
        <taxon>Bacillales</taxon>
        <taxon>Bacillaceae</taxon>
        <taxon>Amphibacillus</taxon>
    </lineage>
</organism>
<feature type="domain" description="HhH-GPD" evidence="5">
    <location>
        <begin position="36"/>
        <end position="191"/>
    </location>
</feature>
<evidence type="ECO:0000256" key="2">
    <source>
        <dbReference type="ARBA" id="ARBA00022723"/>
    </source>
</evidence>
<dbReference type="RefSeq" id="WP_245751580.1">
    <property type="nucleotide sequence ID" value="NZ_FODJ01000002.1"/>
</dbReference>
<gene>
    <name evidence="6" type="ORF">SAMN04488134_102205</name>
</gene>
<dbReference type="InterPro" id="IPR011257">
    <property type="entry name" value="DNA_glycosylase"/>
</dbReference>
<proteinExistence type="predicted"/>
<dbReference type="CDD" id="cd00056">
    <property type="entry name" value="ENDO3c"/>
    <property type="match status" value="1"/>
</dbReference>
<dbReference type="PIRSF" id="PIRSF001435">
    <property type="entry name" value="Nth"/>
    <property type="match status" value="1"/>
</dbReference>
<name>A0A1H8K8T9_9BACI</name>
<dbReference type="GO" id="GO:0003824">
    <property type="term" value="F:catalytic activity"/>
    <property type="evidence" value="ECO:0007669"/>
    <property type="project" value="InterPro"/>
</dbReference>
<dbReference type="PANTHER" id="PTHR10359:SF19">
    <property type="entry name" value="DNA REPAIR GLYCOSYLASE MJ1434-RELATED"/>
    <property type="match status" value="1"/>
</dbReference>
<dbReference type="EMBL" id="FODJ01000002">
    <property type="protein sequence ID" value="SEN89121.1"/>
    <property type="molecule type" value="Genomic_DNA"/>
</dbReference>
<dbReference type="GO" id="GO:0006284">
    <property type="term" value="P:base-excision repair"/>
    <property type="evidence" value="ECO:0007669"/>
    <property type="project" value="InterPro"/>
</dbReference>
<keyword evidence="7" id="KW-1185">Reference proteome</keyword>
<dbReference type="Gene3D" id="1.10.340.30">
    <property type="entry name" value="Hypothetical protein, domain 2"/>
    <property type="match status" value="1"/>
</dbReference>
<dbReference type="STRING" id="872970.SAMN04488134_102205"/>
<dbReference type="SUPFAM" id="SSF48150">
    <property type="entry name" value="DNA-glycosylase"/>
    <property type="match status" value="1"/>
</dbReference>
<dbReference type="GO" id="GO:0046872">
    <property type="term" value="F:metal ion binding"/>
    <property type="evidence" value="ECO:0007669"/>
    <property type="project" value="UniProtKB-KW"/>
</dbReference>
<dbReference type="PANTHER" id="PTHR10359">
    <property type="entry name" value="A/G-SPECIFIC ADENINE GLYCOSYLASE/ENDONUCLEASE III"/>
    <property type="match status" value="1"/>
</dbReference>
<sequence>MSVTYLDIFTKLHNYYGDQEWWPAETTLEMMVGAILVQNTAWTNVEKALKLLMPYLDAALLRNMPTEQLEQLIRPSGFFRLKTKRLQAFLEWYFTYNFDHKQLNQHGTATLREELLTIYGIGPETADSILLYACNRPVFVVDAYLRRLMTRIGFDLPSSYEAIRQQFEQVLPLDVQLFNEFHALIVTHAKTHCKKKPICEGCPLVDSCQRRFIKENNHYED</sequence>
<dbReference type="InterPro" id="IPR003265">
    <property type="entry name" value="HhH-GPD_domain"/>
</dbReference>
<evidence type="ECO:0000256" key="3">
    <source>
        <dbReference type="ARBA" id="ARBA00023004"/>
    </source>
</evidence>
<evidence type="ECO:0000313" key="6">
    <source>
        <dbReference type="EMBL" id="SEN89121.1"/>
    </source>
</evidence>
<accession>A0A1H8K8T9</accession>
<evidence type="ECO:0000313" key="7">
    <source>
        <dbReference type="Proteomes" id="UP000199300"/>
    </source>
</evidence>
<reference evidence="6 7" key="1">
    <citation type="submission" date="2016-10" db="EMBL/GenBank/DDBJ databases">
        <authorList>
            <person name="de Groot N.N."/>
        </authorList>
    </citation>
    <scope>NUCLEOTIDE SEQUENCE [LARGE SCALE GENOMIC DNA]</scope>
    <source>
        <strain evidence="6 7">CGMCC 1.10434</strain>
    </source>
</reference>
<evidence type="ECO:0000256" key="1">
    <source>
        <dbReference type="ARBA" id="ARBA00022485"/>
    </source>
</evidence>
<dbReference type="Proteomes" id="UP000199300">
    <property type="component" value="Unassembled WGS sequence"/>
</dbReference>
<evidence type="ECO:0000256" key="4">
    <source>
        <dbReference type="ARBA" id="ARBA00023014"/>
    </source>
</evidence>
<evidence type="ECO:0000259" key="5">
    <source>
        <dbReference type="SMART" id="SM00478"/>
    </source>
</evidence>